<evidence type="ECO:0000256" key="2">
    <source>
        <dbReference type="SAM" id="MobiDB-lite"/>
    </source>
</evidence>
<reference evidence="4 5" key="1">
    <citation type="journal article" date="2015" name="Genome Biol. Evol.">
        <title>Comparative Genomics of a Bacterivorous Green Alga Reveals Evolutionary Causalities and Consequences of Phago-Mixotrophic Mode of Nutrition.</title>
        <authorList>
            <person name="Burns J.A."/>
            <person name="Paasch A."/>
            <person name="Narechania A."/>
            <person name="Kim E."/>
        </authorList>
    </citation>
    <scope>NUCLEOTIDE SEQUENCE [LARGE SCALE GENOMIC DNA]</scope>
    <source>
        <strain evidence="4 5">PLY_AMNH</strain>
    </source>
</reference>
<sequence>MALSLTDLQRQCLYEVFQNTKGKDLVSIYGTCKEFRELLTSEDSLWEEHVRKFCGTGFTLPTSYSWRTAYFAYCTATDQWGRGSWKASGTHRERTTQDASDQEASRKAASREGLSRCPQLKVFYADRDEFLLLDCLGRDFYSDKLPTTSRALQREISACPSLEYLYLHELPDTLAANLELLPYAVDSSSHHGNTNQSGSVLQTGRPSTIYQLLSCQPLQVLSLAGCQGLTTLPPTLPPMLRVLDLSGCKHVTDAAIASALNTPTCLRVLRLAHTCAGPEVLTMLASAPLSTSQAPPHFADTAQNIRRCRAAALRELDLSYCMSLDFSELSILGQDGLLTLMLSRAVSLLRLSLRGVELGNALQSLRAPELRQLDLMAARFLRSDGKLPWISRILLACPKLRALNTREIPAQPLCSQQGSAPGTVSPRLGSLEVGWGIPRPLLWGLAQPALTQLVVGLGGALDDDLLGEIAKRCPGLAVLRLQLQTVTQAGVLQVVQRCRRLRTVDLQHCTGPFGDCLMPALAALPELTRLAVLGGASAMSTDGWRALRQTSLRLEQLGVMGGSAVNTSDIIGCLRVHAEYIAHLHLDSCGGARSARLEPVDRPREAMERHGEQREGDPGGTPDNEAGGVLHWILQEGLPALRTLHLRHCGNHAIPVTSSAADGCAGDDVLMLICGCCPQLQALSVDMCEMPTIIQRPLKRLVQDLEGGGESAPDQLRSDTWRRQRQMHPRFHLLLLSRCRKLYDHQWVHSDVLAVDLKRGSVNYLRESSSGGGPGGGGLWGMRDSDWNVLFPHVHFTQHYM</sequence>
<dbReference type="Proteomes" id="UP001190700">
    <property type="component" value="Unassembled WGS sequence"/>
</dbReference>
<gene>
    <name evidence="4" type="ORF">CYMTET_25859</name>
</gene>
<dbReference type="InterPro" id="IPR032675">
    <property type="entry name" value="LRR_dom_sf"/>
</dbReference>
<proteinExistence type="predicted"/>
<dbReference type="PANTHER" id="PTHR13318">
    <property type="entry name" value="PARTNER OF PAIRED, ISOFORM B-RELATED"/>
    <property type="match status" value="1"/>
</dbReference>
<dbReference type="PROSITE" id="PS50181">
    <property type="entry name" value="FBOX"/>
    <property type="match status" value="1"/>
</dbReference>
<protein>
    <recommendedName>
        <fullName evidence="3">F-box domain-containing protein</fullName>
    </recommendedName>
</protein>
<feature type="domain" description="F-box" evidence="3">
    <location>
        <begin position="2"/>
        <end position="49"/>
    </location>
</feature>
<comment type="caution">
    <text evidence="4">The sequence shown here is derived from an EMBL/GenBank/DDBJ whole genome shotgun (WGS) entry which is preliminary data.</text>
</comment>
<dbReference type="GO" id="GO:0031146">
    <property type="term" value="P:SCF-dependent proteasomal ubiquitin-dependent protein catabolic process"/>
    <property type="evidence" value="ECO:0007669"/>
    <property type="project" value="TreeGrafter"/>
</dbReference>
<dbReference type="InterPro" id="IPR036047">
    <property type="entry name" value="F-box-like_dom_sf"/>
</dbReference>
<dbReference type="GO" id="GO:0019005">
    <property type="term" value="C:SCF ubiquitin ligase complex"/>
    <property type="evidence" value="ECO:0007669"/>
    <property type="project" value="TreeGrafter"/>
</dbReference>
<dbReference type="EMBL" id="LGRX02013905">
    <property type="protein sequence ID" value="KAK3265460.1"/>
    <property type="molecule type" value="Genomic_DNA"/>
</dbReference>
<dbReference type="Gene3D" id="3.80.10.10">
    <property type="entry name" value="Ribonuclease Inhibitor"/>
    <property type="match status" value="1"/>
</dbReference>
<evidence type="ECO:0000256" key="1">
    <source>
        <dbReference type="ARBA" id="ARBA00004430"/>
    </source>
</evidence>
<dbReference type="SUPFAM" id="SSF81383">
    <property type="entry name" value="F-box domain"/>
    <property type="match status" value="1"/>
</dbReference>
<feature type="region of interest" description="Disordered" evidence="2">
    <location>
        <begin position="85"/>
        <end position="110"/>
    </location>
</feature>
<dbReference type="SUPFAM" id="SSF52047">
    <property type="entry name" value="RNI-like"/>
    <property type="match status" value="1"/>
</dbReference>
<accession>A0AAE0KYT7</accession>
<organism evidence="4 5">
    <name type="scientific">Cymbomonas tetramitiformis</name>
    <dbReference type="NCBI Taxonomy" id="36881"/>
    <lineage>
        <taxon>Eukaryota</taxon>
        <taxon>Viridiplantae</taxon>
        <taxon>Chlorophyta</taxon>
        <taxon>Pyramimonadophyceae</taxon>
        <taxon>Pyramimonadales</taxon>
        <taxon>Pyramimonadaceae</taxon>
        <taxon>Cymbomonas</taxon>
    </lineage>
</organism>
<feature type="region of interest" description="Disordered" evidence="2">
    <location>
        <begin position="598"/>
        <end position="625"/>
    </location>
</feature>
<dbReference type="GO" id="GO:0005930">
    <property type="term" value="C:axoneme"/>
    <property type="evidence" value="ECO:0007669"/>
    <property type="project" value="UniProtKB-SubCell"/>
</dbReference>
<dbReference type="InterPro" id="IPR001810">
    <property type="entry name" value="F-box_dom"/>
</dbReference>
<evidence type="ECO:0000313" key="4">
    <source>
        <dbReference type="EMBL" id="KAK3265460.1"/>
    </source>
</evidence>
<comment type="subcellular location">
    <subcellularLocation>
        <location evidence="1">Cytoplasm</location>
        <location evidence="1">Cytoskeleton</location>
        <location evidence="1">Cilium axoneme</location>
    </subcellularLocation>
</comment>
<evidence type="ECO:0000313" key="5">
    <source>
        <dbReference type="Proteomes" id="UP001190700"/>
    </source>
</evidence>
<dbReference type="AlphaFoldDB" id="A0AAE0KYT7"/>
<feature type="compositionally biased region" description="Basic and acidic residues" evidence="2">
    <location>
        <begin position="598"/>
        <end position="617"/>
    </location>
</feature>
<keyword evidence="5" id="KW-1185">Reference proteome</keyword>
<evidence type="ECO:0000259" key="3">
    <source>
        <dbReference type="PROSITE" id="PS50181"/>
    </source>
</evidence>
<name>A0AAE0KYT7_9CHLO</name>